<evidence type="ECO:0000313" key="2">
    <source>
        <dbReference type="Proteomes" id="UP000075903"/>
    </source>
</evidence>
<name>A0A182V8H3_ANOME</name>
<sequence>MPRCCFDRRLDDGLSMLSRRFDPRKMFRLEGIWVETEFRALPGTLGGNSLQTASTIESILDDRVSAGFRCLVDDPGEPIDGTVRAIANHLGRPTASAAPAAGNGNIAAPLTALTWATSTGGQRTGQAVAKQGRGATATMCGSAGPTTELPAAKILLPPDDLRR</sequence>
<proteinExistence type="predicted"/>
<dbReference type="AlphaFoldDB" id="A0A182V8H3"/>
<evidence type="ECO:0000313" key="1">
    <source>
        <dbReference type="EnsemblMetazoa" id="AMEM010657-PA"/>
    </source>
</evidence>
<reference evidence="1" key="1">
    <citation type="submission" date="2020-05" db="UniProtKB">
        <authorList>
            <consortium name="EnsemblMetazoa"/>
        </authorList>
    </citation>
    <scope>IDENTIFICATION</scope>
    <source>
        <strain evidence="1">MAF</strain>
    </source>
</reference>
<accession>A0A182V8H3</accession>
<dbReference type="Proteomes" id="UP000075903">
    <property type="component" value="Unassembled WGS sequence"/>
</dbReference>
<dbReference type="EnsemblMetazoa" id="AMEM010657-RA">
    <property type="protein sequence ID" value="AMEM010657-PA"/>
    <property type="gene ID" value="AMEM010657"/>
</dbReference>
<keyword evidence="2" id="KW-1185">Reference proteome</keyword>
<dbReference type="VEuPathDB" id="VectorBase:AMEM010657"/>
<organism evidence="1 2">
    <name type="scientific">Anopheles merus</name>
    <name type="common">Mosquito</name>
    <dbReference type="NCBI Taxonomy" id="30066"/>
    <lineage>
        <taxon>Eukaryota</taxon>
        <taxon>Metazoa</taxon>
        <taxon>Ecdysozoa</taxon>
        <taxon>Arthropoda</taxon>
        <taxon>Hexapoda</taxon>
        <taxon>Insecta</taxon>
        <taxon>Pterygota</taxon>
        <taxon>Neoptera</taxon>
        <taxon>Endopterygota</taxon>
        <taxon>Diptera</taxon>
        <taxon>Nematocera</taxon>
        <taxon>Culicoidea</taxon>
        <taxon>Culicidae</taxon>
        <taxon>Anophelinae</taxon>
        <taxon>Anopheles</taxon>
    </lineage>
</organism>
<protein>
    <submittedName>
        <fullName evidence="1">Uncharacterized protein</fullName>
    </submittedName>
</protein>